<gene>
    <name evidence="5" type="ORF">ABZ507_03740</name>
</gene>
<evidence type="ECO:0000256" key="3">
    <source>
        <dbReference type="ARBA" id="ARBA00022840"/>
    </source>
</evidence>
<organism evidence="5 6">
    <name type="scientific">Nocardia niwae</name>
    <dbReference type="NCBI Taxonomy" id="626084"/>
    <lineage>
        <taxon>Bacteria</taxon>
        <taxon>Bacillati</taxon>
        <taxon>Actinomycetota</taxon>
        <taxon>Actinomycetes</taxon>
        <taxon>Mycobacteriales</taxon>
        <taxon>Nocardiaceae</taxon>
        <taxon>Nocardia</taxon>
    </lineage>
</organism>
<dbReference type="PANTHER" id="PTHR46268">
    <property type="entry name" value="STRESS RESPONSE PROTEIN NHAX"/>
    <property type="match status" value="1"/>
</dbReference>
<dbReference type="EMBL" id="JBEYBR010000005">
    <property type="protein sequence ID" value="MEU2120923.1"/>
    <property type="molecule type" value="Genomic_DNA"/>
</dbReference>
<keyword evidence="2" id="KW-0547">Nucleotide-binding</keyword>
<sequence length="289" mass="29989">MSTMSNASILVGVDGSEVALAAVRWAAVDAAHRRAPLHLVSLTGVLGDYGSGVEIERSVPARYRWGGSDALEIAYATAVAESAPINRIEVTAELTDAAPIPVLRRRSENARLLVVGARALGAFSRAMLGSLSTALARQAGCPVAVIPQGVEHGDGPVVVGVDADDSSAAAVELAFEEAVFRGTDLVATHAFSSCGDGSLAESREQAEESLDRSLAGYSEAYPEVTVRRVVVEGRPARRLLEVGEKAESIVVGSRGHDELPSMPLGSVSRAVLHGAEVPVILTRPASPAP</sequence>
<protein>
    <submittedName>
        <fullName evidence="5">Universal stress protein</fullName>
    </submittedName>
</protein>
<dbReference type="PRINTS" id="PR01438">
    <property type="entry name" value="UNVRSLSTRESS"/>
</dbReference>
<keyword evidence="3" id="KW-0067">ATP-binding</keyword>
<keyword evidence="6" id="KW-1185">Reference proteome</keyword>
<proteinExistence type="inferred from homology"/>
<reference evidence="5 6" key="1">
    <citation type="submission" date="2024-06" db="EMBL/GenBank/DDBJ databases">
        <title>The Natural Products Discovery Center: Release of the First 8490 Sequenced Strains for Exploring Actinobacteria Biosynthetic Diversity.</title>
        <authorList>
            <person name="Kalkreuter E."/>
            <person name="Kautsar S.A."/>
            <person name="Yang D."/>
            <person name="Bader C.D."/>
            <person name="Teijaro C.N."/>
            <person name="Fluegel L."/>
            <person name="Davis C.M."/>
            <person name="Simpson J.R."/>
            <person name="Lauterbach L."/>
            <person name="Steele A.D."/>
            <person name="Gui C."/>
            <person name="Meng S."/>
            <person name="Li G."/>
            <person name="Viehrig K."/>
            <person name="Ye F."/>
            <person name="Su P."/>
            <person name="Kiefer A.F."/>
            <person name="Nichols A."/>
            <person name="Cepeda A.J."/>
            <person name="Yan W."/>
            <person name="Fan B."/>
            <person name="Jiang Y."/>
            <person name="Adhikari A."/>
            <person name="Zheng C.-J."/>
            <person name="Schuster L."/>
            <person name="Cowan T.M."/>
            <person name="Smanski M.J."/>
            <person name="Chevrette M.G."/>
            <person name="De Carvalho L.P.S."/>
            <person name="Shen B."/>
        </authorList>
    </citation>
    <scope>NUCLEOTIDE SEQUENCE [LARGE SCALE GENOMIC DNA]</scope>
    <source>
        <strain evidence="5 6">NPDC019434</strain>
    </source>
</reference>
<evidence type="ECO:0000313" key="6">
    <source>
        <dbReference type="Proteomes" id="UP001550535"/>
    </source>
</evidence>
<name>A0ABV2X4U9_9NOCA</name>
<feature type="domain" description="UspA" evidence="4">
    <location>
        <begin position="9"/>
        <end position="147"/>
    </location>
</feature>
<dbReference type="InterPro" id="IPR006016">
    <property type="entry name" value="UspA"/>
</dbReference>
<evidence type="ECO:0000256" key="2">
    <source>
        <dbReference type="ARBA" id="ARBA00022741"/>
    </source>
</evidence>
<dbReference type="Pfam" id="PF00582">
    <property type="entry name" value="Usp"/>
    <property type="match status" value="2"/>
</dbReference>
<evidence type="ECO:0000259" key="4">
    <source>
        <dbReference type="Pfam" id="PF00582"/>
    </source>
</evidence>
<dbReference type="SUPFAM" id="SSF52402">
    <property type="entry name" value="Adenine nucleotide alpha hydrolases-like"/>
    <property type="match status" value="2"/>
</dbReference>
<accession>A0ABV2X4U9</accession>
<dbReference type="Proteomes" id="UP001550535">
    <property type="component" value="Unassembled WGS sequence"/>
</dbReference>
<evidence type="ECO:0000313" key="5">
    <source>
        <dbReference type="EMBL" id="MEU2120923.1"/>
    </source>
</evidence>
<evidence type="ECO:0000256" key="1">
    <source>
        <dbReference type="ARBA" id="ARBA00008791"/>
    </source>
</evidence>
<dbReference type="PANTHER" id="PTHR46268:SF27">
    <property type="entry name" value="UNIVERSAL STRESS PROTEIN RV2623"/>
    <property type="match status" value="1"/>
</dbReference>
<dbReference type="Gene3D" id="3.40.50.620">
    <property type="entry name" value="HUPs"/>
    <property type="match status" value="2"/>
</dbReference>
<dbReference type="InterPro" id="IPR006015">
    <property type="entry name" value="Universal_stress_UspA"/>
</dbReference>
<dbReference type="InterPro" id="IPR014729">
    <property type="entry name" value="Rossmann-like_a/b/a_fold"/>
</dbReference>
<comment type="caution">
    <text evidence="5">The sequence shown here is derived from an EMBL/GenBank/DDBJ whole genome shotgun (WGS) entry which is preliminary data.</text>
</comment>
<comment type="similarity">
    <text evidence="1">Belongs to the universal stress protein A family.</text>
</comment>
<dbReference type="RefSeq" id="WP_357803085.1">
    <property type="nucleotide sequence ID" value="NZ_JBEYBM010000004.1"/>
</dbReference>
<feature type="domain" description="UspA" evidence="4">
    <location>
        <begin position="156"/>
        <end position="283"/>
    </location>
</feature>